<proteinExistence type="predicted"/>
<dbReference type="EMBL" id="BMIK01000029">
    <property type="protein sequence ID" value="GGC48112.1"/>
    <property type="molecule type" value="Genomic_DNA"/>
</dbReference>
<protein>
    <submittedName>
        <fullName evidence="1">Uncharacterized protein</fullName>
    </submittedName>
</protein>
<dbReference type="Proteomes" id="UP000597338">
    <property type="component" value="Unassembled WGS sequence"/>
</dbReference>
<sequence length="113" mass="12910">MEQFDGDELITINLGKYHYLLECKKRVAKFDFVIRLLEMDDDKLAKKLSEFNVTEHRVNVLKELGIVTIRDLKHFILNNYPSNVDMSAVIFSGLGPSGSRKVLQQCVLGYAFG</sequence>
<accession>A0ABQ1N0Y2</accession>
<evidence type="ECO:0000313" key="1">
    <source>
        <dbReference type="EMBL" id="GGC48112.1"/>
    </source>
</evidence>
<gene>
    <name evidence="1" type="ORF">GCM10011386_45360</name>
</gene>
<comment type="caution">
    <text evidence="1">The sequence shown here is derived from an EMBL/GenBank/DDBJ whole genome shotgun (WGS) entry which is preliminary data.</text>
</comment>
<name>A0ABQ1N0Y2_9SPHI</name>
<organism evidence="1 2">
    <name type="scientific">Parapedobacter defluvii</name>
    <dbReference type="NCBI Taxonomy" id="2045106"/>
    <lineage>
        <taxon>Bacteria</taxon>
        <taxon>Pseudomonadati</taxon>
        <taxon>Bacteroidota</taxon>
        <taxon>Sphingobacteriia</taxon>
        <taxon>Sphingobacteriales</taxon>
        <taxon>Sphingobacteriaceae</taxon>
        <taxon>Parapedobacter</taxon>
    </lineage>
</organism>
<keyword evidence="2" id="KW-1185">Reference proteome</keyword>
<evidence type="ECO:0000313" key="2">
    <source>
        <dbReference type="Proteomes" id="UP000597338"/>
    </source>
</evidence>
<reference evidence="2" key="1">
    <citation type="journal article" date="2019" name="Int. J. Syst. Evol. Microbiol.">
        <title>The Global Catalogue of Microorganisms (GCM) 10K type strain sequencing project: providing services to taxonomists for standard genome sequencing and annotation.</title>
        <authorList>
            <consortium name="The Broad Institute Genomics Platform"/>
            <consortium name="The Broad Institute Genome Sequencing Center for Infectious Disease"/>
            <person name="Wu L."/>
            <person name="Ma J."/>
        </authorList>
    </citation>
    <scope>NUCLEOTIDE SEQUENCE [LARGE SCALE GENOMIC DNA]</scope>
    <source>
        <strain evidence="2">CGMCC 1.15342</strain>
    </source>
</reference>
<dbReference type="RefSeq" id="WP_188753767.1">
    <property type="nucleotide sequence ID" value="NZ_BMIK01000029.1"/>
</dbReference>